<accession>A0A430AI38</accession>
<organism evidence="2 3">
    <name type="scientific">Vagococcus entomophilus</name>
    <dbReference type="NCBI Taxonomy" id="1160095"/>
    <lineage>
        <taxon>Bacteria</taxon>
        <taxon>Bacillati</taxon>
        <taxon>Bacillota</taxon>
        <taxon>Bacilli</taxon>
        <taxon>Lactobacillales</taxon>
        <taxon>Enterococcaceae</taxon>
        <taxon>Vagococcus</taxon>
    </lineage>
</organism>
<sequence>MPQIKKLIRNVSMSFKHYIQKKDTVNQSQHSYAQYSIKKIEDCDKKIQSCNKKIAQLENKSSFIKKLFPAKTAENLANIKDELSYLKNEKKTLSTQLFQSTLFKSIHKNEQLHYTFSNKKQTLAELIKDMEQNPKKFCAIQESINEHGSHLLPKSKSTILDLGH</sequence>
<evidence type="ECO:0000313" key="2">
    <source>
        <dbReference type="EMBL" id="RSU07786.1"/>
    </source>
</evidence>
<name>A0A430AI38_9ENTE</name>
<evidence type="ECO:0000313" key="3">
    <source>
        <dbReference type="Proteomes" id="UP000288669"/>
    </source>
</evidence>
<dbReference type="AlphaFoldDB" id="A0A430AI38"/>
<dbReference type="Proteomes" id="UP000288669">
    <property type="component" value="Unassembled WGS sequence"/>
</dbReference>
<protein>
    <submittedName>
        <fullName evidence="2">Uncharacterized protein</fullName>
    </submittedName>
</protein>
<keyword evidence="1" id="KW-0175">Coiled coil</keyword>
<dbReference type="RefSeq" id="WP_126821744.1">
    <property type="nucleotide sequence ID" value="NZ_JBHLWU010000001.1"/>
</dbReference>
<gene>
    <name evidence="2" type="ORF">CBF30_00675</name>
</gene>
<dbReference type="EMBL" id="NGJZ01000001">
    <property type="protein sequence ID" value="RSU07786.1"/>
    <property type="molecule type" value="Genomic_DNA"/>
</dbReference>
<proteinExistence type="predicted"/>
<keyword evidence="3" id="KW-1185">Reference proteome</keyword>
<comment type="caution">
    <text evidence="2">The sequence shown here is derived from an EMBL/GenBank/DDBJ whole genome shotgun (WGS) entry which is preliminary data.</text>
</comment>
<reference evidence="2 3" key="1">
    <citation type="submission" date="2017-05" db="EMBL/GenBank/DDBJ databases">
        <title>Vagococcus spp. assemblies.</title>
        <authorList>
            <person name="Gulvik C.A."/>
        </authorList>
    </citation>
    <scope>NUCLEOTIDE SEQUENCE [LARGE SCALE GENOMIC DNA]</scope>
    <source>
        <strain evidence="2 3">DSM 24756</strain>
    </source>
</reference>
<feature type="coiled-coil region" evidence="1">
    <location>
        <begin position="40"/>
        <end position="96"/>
    </location>
</feature>
<evidence type="ECO:0000256" key="1">
    <source>
        <dbReference type="SAM" id="Coils"/>
    </source>
</evidence>